<dbReference type="PANTHER" id="PTHR48267">
    <property type="entry name" value="CUPREDOXIN SUPERFAMILY PROTEIN"/>
    <property type="match status" value="1"/>
</dbReference>
<feature type="domain" description="Plastocyanin-like" evidence="6">
    <location>
        <begin position="65"/>
        <end position="169"/>
    </location>
</feature>
<accession>A0AB73BA75</accession>
<organism evidence="7 8">
    <name type="scientific">Corynebacterium flavescens</name>
    <dbReference type="NCBI Taxonomy" id="28028"/>
    <lineage>
        <taxon>Bacteria</taxon>
        <taxon>Bacillati</taxon>
        <taxon>Actinomycetota</taxon>
        <taxon>Actinomycetes</taxon>
        <taxon>Mycobacteriales</taxon>
        <taxon>Corynebacteriaceae</taxon>
        <taxon>Corynebacterium</taxon>
    </lineage>
</organism>
<evidence type="ECO:0000313" key="7">
    <source>
        <dbReference type="EMBL" id="GEB98550.1"/>
    </source>
</evidence>
<dbReference type="SUPFAM" id="SSF49503">
    <property type="entry name" value="Cupredoxins"/>
    <property type="match status" value="3"/>
</dbReference>
<evidence type="ECO:0000256" key="4">
    <source>
        <dbReference type="SAM" id="MobiDB-lite"/>
    </source>
</evidence>
<gene>
    <name evidence="7" type="ORF">CFL01nite_20450</name>
</gene>
<keyword evidence="3" id="KW-0560">Oxidoreductase</keyword>
<dbReference type="InterPro" id="IPR011706">
    <property type="entry name" value="Cu-oxidase_C"/>
</dbReference>
<dbReference type="Proteomes" id="UP000315353">
    <property type="component" value="Unassembled WGS sequence"/>
</dbReference>
<dbReference type="GO" id="GO:0016491">
    <property type="term" value="F:oxidoreductase activity"/>
    <property type="evidence" value="ECO:0007669"/>
    <property type="project" value="UniProtKB-KW"/>
</dbReference>
<dbReference type="InterPro" id="IPR008972">
    <property type="entry name" value="Cupredoxin"/>
</dbReference>
<dbReference type="Pfam" id="PF07732">
    <property type="entry name" value="Cu-oxidase_3"/>
    <property type="match status" value="1"/>
</dbReference>
<dbReference type="InterPro" id="IPR045087">
    <property type="entry name" value="Cu-oxidase_fam"/>
</dbReference>
<dbReference type="InterPro" id="IPR011707">
    <property type="entry name" value="Cu-oxidase-like_N"/>
</dbReference>
<evidence type="ECO:0000256" key="1">
    <source>
        <dbReference type="ARBA" id="ARBA00010609"/>
    </source>
</evidence>
<dbReference type="EMBL" id="BJNB01000039">
    <property type="protein sequence ID" value="GEB98550.1"/>
    <property type="molecule type" value="Genomic_DNA"/>
</dbReference>
<evidence type="ECO:0000256" key="3">
    <source>
        <dbReference type="ARBA" id="ARBA00023002"/>
    </source>
</evidence>
<sequence>MWGVGSLAGCGSQEGSASGSRSITSASEFSTALPVPPLLEAAKNGDISHYSMRLQAGTSSIVPAGPSTTWGINGPFLGPTLRLKQGEKLRVDVKNDLPETTSLHWHGMRVPADADGGPHSEIAPGETWSPEWTVDQPAATLWYHPHPHGKTESHVYKGLGGFIIVDDTEEPTEFPHEYGVDDFPVIIQDKSFDESGELVEANRAGVGMLGNTILTNGTHGAHIEVGAQRIRLRLLNGSTARTYCLGLTEDRTFELIATDGGRLAAPLQLDRILLSPGERAEILVSLNEGDTVRLRSFAHDLGVATSRNRDAGAEDEFDVLELQASSTLRAAPALPPTLPTATTPKESSAAQTREFLLGDNTINGESMDMSRIDAVVAPNTVEIWEVENTHSQPHNFHIHDVQFRILDIDGTPSPPDLAGPKDTVYTPPGVRFRLIMEFGENRAPEIPYMFHCHLLWHEDEGMMGQFSISEGTPPPLPAHHQH</sequence>
<dbReference type="PANTHER" id="PTHR48267:SF1">
    <property type="entry name" value="BILIRUBIN OXIDASE"/>
    <property type="match status" value="1"/>
</dbReference>
<dbReference type="Gene3D" id="2.60.40.420">
    <property type="entry name" value="Cupredoxins - blue copper proteins"/>
    <property type="match status" value="3"/>
</dbReference>
<evidence type="ECO:0000313" key="8">
    <source>
        <dbReference type="Proteomes" id="UP000315353"/>
    </source>
</evidence>
<dbReference type="CDD" id="cd04232">
    <property type="entry name" value="CuRO_1_CueO_FtsP"/>
    <property type="match status" value="1"/>
</dbReference>
<evidence type="ECO:0000259" key="6">
    <source>
        <dbReference type="Pfam" id="PF07732"/>
    </source>
</evidence>
<dbReference type="CDD" id="cd13890">
    <property type="entry name" value="CuRO_3_CueO_FtsP"/>
    <property type="match status" value="1"/>
</dbReference>
<feature type="region of interest" description="Disordered" evidence="4">
    <location>
        <begin position="1"/>
        <end position="23"/>
    </location>
</feature>
<evidence type="ECO:0000259" key="5">
    <source>
        <dbReference type="Pfam" id="PF07731"/>
    </source>
</evidence>
<dbReference type="GO" id="GO:0005507">
    <property type="term" value="F:copper ion binding"/>
    <property type="evidence" value="ECO:0007669"/>
    <property type="project" value="InterPro"/>
</dbReference>
<proteinExistence type="inferred from homology"/>
<protein>
    <submittedName>
        <fullName evidence="7">Multicopper oxidase</fullName>
    </submittedName>
</protein>
<comment type="similarity">
    <text evidence="1">Belongs to the multicopper oxidase family.</text>
</comment>
<dbReference type="PROSITE" id="PS00080">
    <property type="entry name" value="MULTICOPPER_OXIDASE2"/>
    <property type="match status" value="1"/>
</dbReference>
<evidence type="ECO:0000256" key="2">
    <source>
        <dbReference type="ARBA" id="ARBA00022723"/>
    </source>
</evidence>
<name>A0AB73BA75_CORFL</name>
<dbReference type="AlphaFoldDB" id="A0AB73BA75"/>
<comment type="caution">
    <text evidence="7">The sequence shown here is derived from an EMBL/GenBank/DDBJ whole genome shotgun (WGS) entry which is preliminary data.</text>
</comment>
<dbReference type="CDD" id="cd13867">
    <property type="entry name" value="CuRO_2_CueO_FtsP"/>
    <property type="match status" value="1"/>
</dbReference>
<keyword evidence="2" id="KW-0479">Metal-binding</keyword>
<reference evidence="7 8" key="1">
    <citation type="submission" date="2019-06" db="EMBL/GenBank/DDBJ databases">
        <title>Whole genome shotgun sequence of Corynebacterium flavescens NBRC 14136.</title>
        <authorList>
            <person name="Hosoyama A."/>
            <person name="Uohara A."/>
            <person name="Ohji S."/>
            <person name="Ichikawa N."/>
        </authorList>
    </citation>
    <scope>NUCLEOTIDE SEQUENCE [LARGE SCALE GENOMIC DNA]</scope>
    <source>
        <strain evidence="7 8">NBRC 14136</strain>
    </source>
</reference>
<feature type="domain" description="Plastocyanin-like" evidence="5">
    <location>
        <begin position="335"/>
        <end position="470"/>
    </location>
</feature>
<dbReference type="InterPro" id="IPR002355">
    <property type="entry name" value="Cu_oxidase_Cu_BS"/>
</dbReference>
<dbReference type="Pfam" id="PF07731">
    <property type="entry name" value="Cu-oxidase_2"/>
    <property type="match status" value="1"/>
</dbReference>